<dbReference type="EMBL" id="AP014936">
    <property type="protein sequence ID" value="BAU48088.1"/>
    <property type="molecule type" value="Genomic_DNA"/>
</dbReference>
<dbReference type="SUPFAM" id="SSF53448">
    <property type="entry name" value="Nucleotide-diphospho-sugar transferases"/>
    <property type="match status" value="1"/>
</dbReference>
<dbReference type="InterPro" id="IPR001173">
    <property type="entry name" value="Glyco_trans_2-like"/>
</dbReference>
<gene>
    <name evidence="3" type="ORF">SVA_1526</name>
</gene>
<evidence type="ECO:0000259" key="2">
    <source>
        <dbReference type="Pfam" id="PF00535"/>
    </source>
</evidence>
<dbReference type="AlphaFoldDB" id="A0A1B4V3F5"/>
<dbReference type="GO" id="GO:0016740">
    <property type="term" value="F:transferase activity"/>
    <property type="evidence" value="ECO:0007669"/>
    <property type="project" value="UniProtKB-KW"/>
</dbReference>
<dbReference type="Proteomes" id="UP000218899">
    <property type="component" value="Chromosome"/>
</dbReference>
<keyword evidence="4" id="KW-1185">Reference proteome</keyword>
<dbReference type="Gene3D" id="3.90.550.10">
    <property type="entry name" value="Spore Coat Polysaccharide Biosynthesis Protein SpsA, Chain A"/>
    <property type="match status" value="1"/>
</dbReference>
<dbReference type="PANTHER" id="PTHR43179:SF7">
    <property type="entry name" value="RHAMNOSYLTRANSFERASE WBBL"/>
    <property type="match status" value="1"/>
</dbReference>
<evidence type="ECO:0000313" key="3">
    <source>
        <dbReference type="EMBL" id="BAU48088.1"/>
    </source>
</evidence>
<feature type="region of interest" description="Disordered" evidence="1">
    <location>
        <begin position="322"/>
        <end position="360"/>
    </location>
</feature>
<dbReference type="OrthoDB" id="9771846at2"/>
<dbReference type="PANTHER" id="PTHR43179">
    <property type="entry name" value="RHAMNOSYLTRANSFERASE WBBL"/>
    <property type="match status" value="1"/>
</dbReference>
<feature type="domain" description="Glycosyltransferase 2-like" evidence="2">
    <location>
        <begin position="7"/>
        <end position="189"/>
    </location>
</feature>
<protein>
    <submittedName>
        <fullName evidence="3">Glycosyl transferase family 2</fullName>
    </submittedName>
</protein>
<dbReference type="KEGG" id="sva:SVA_1526"/>
<accession>A0A1B4V3F5</accession>
<proteinExistence type="predicted"/>
<keyword evidence="3" id="KW-0808">Transferase</keyword>
<dbReference type="Pfam" id="PF00535">
    <property type="entry name" value="Glycos_transf_2"/>
    <property type="match status" value="1"/>
</dbReference>
<evidence type="ECO:0000256" key="1">
    <source>
        <dbReference type="SAM" id="MobiDB-lite"/>
    </source>
</evidence>
<reference evidence="3 4" key="1">
    <citation type="submission" date="2015-08" db="EMBL/GenBank/DDBJ databases">
        <title>Complete genome sequence of Sulfurifustis variabilis.</title>
        <authorList>
            <person name="Miura A."/>
            <person name="Kojima H."/>
            <person name="Fukui M."/>
        </authorList>
    </citation>
    <scope>NUCLEOTIDE SEQUENCE [LARGE SCALE GENOMIC DNA]</scope>
    <source>
        <strain evidence="4">skN76</strain>
    </source>
</reference>
<sequence length="360" mass="40733">MVDVKVSVIVVPRERFSETRRSLESIYRCTRMPFELVYVDGGSPAGVARYLREAARRRGFRLLRRERYLMPNEARNIGAEAASGRLLVFIDNDVVAWPGWLEALVACAEETGAWAVGPVVCIGPPGDDLIHVTRGELHEVEEGGRRRIEDAMIGINERLRDLRPSLARSPCDYVEFHCMLARREALERIGGFDEGMRTTREHIDFCLAVRREGGSIYFEPDACVTHVPPWCGFALSDLPYFLLRWNDDWARESIVHFQRKWGLPDEAQDRLIDWIVPHRRVVFERLLAPFRPRIVRERLGRPLVNGLAATLEAGLLPITRRRGRTGAPSAEGGVRFTRPAGDATAMRPPSAKMETGPDSP</sequence>
<evidence type="ECO:0000313" key="4">
    <source>
        <dbReference type="Proteomes" id="UP000218899"/>
    </source>
</evidence>
<name>A0A1B4V3F5_9GAMM</name>
<organism evidence="3 4">
    <name type="scientific">Sulfurifustis variabilis</name>
    <dbReference type="NCBI Taxonomy" id="1675686"/>
    <lineage>
        <taxon>Bacteria</taxon>
        <taxon>Pseudomonadati</taxon>
        <taxon>Pseudomonadota</taxon>
        <taxon>Gammaproteobacteria</taxon>
        <taxon>Acidiferrobacterales</taxon>
        <taxon>Acidiferrobacteraceae</taxon>
        <taxon>Sulfurifustis</taxon>
    </lineage>
</organism>
<dbReference type="InterPro" id="IPR029044">
    <property type="entry name" value="Nucleotide-diphossugar_trans"/>
</dbReference>
<dbReference type="RefSeq" id="WP_096460633.1">
    <property type="nucleotide sequence ID" value="NZ_AP014936.1"/>
</dbReference>